<dbReference type="EMBL" id="BMDU01000002">
    <property type="protein sequence ID" value="GFZ86607.1"/>
    <property type="molecule type" value="Genomic_DNA"/>
</dbReference>
<name>A0ABQ1ETE8_SPHSA</name>
<reference evidence="2" key="1">
    <citation type="journal article" date="2019" name="Int. J. Syst. Evol. Microbiol.">
        <title>The Global Catalogue of Microorganisms (GCM) 10K type strain sequencing project: providing services to taxonomists for standard genome sequencing and annotation.</title>
        <authorList>
            <consortium name="The Broad Institute Genomics Platform"/>
            <consortium name="The Broad Institute Genome Sequencing Center for Infectious Disease"/>
            <person name="Wu L."/>
            <person name="Ma J."/>
        </authorList>
    </citation>
    <scope>NUCLEOTIDE SEQUENCE [LARGE SCALE GENOMIC DNA]</scope>
    <source>
        <strain evidence="2">CCM 7327</strain>
    </source>
</reference>
<proteinExistence type="predicted"/>
<protein>
    <submittedName>
        <fullName evidence="1">Uncharacterized protein</fullName>
    </submittedName>
</protein>
<keyword evidence="2" id="KW-1185">Reference proteome</keyword>
<evidence type="ECO:0000313" key="1">
    <source>
        <dbReference type="EMBL" id="GFZ86607.1"/>
    </source>
</evidence>
<gene>
    <name evidence="1" type="ORF">GCM10019071_15120</name>
</gene>
<accession>A0ABQ1ETE8</accession>
<dbReference type="Proteomes" id="UP000628109">
    <property type="component" value="Unassembled WGS sequence"/>
</dbReference>
<comment type="caution">
    <text evidence="1">The sequence shown here is derived from an EMBL/GenBank/DDBJ whole genome shotgun (WGS) entry which is preliminary data.</text>
</comment>
<sequence length="103" mass="11763">MRADAKHVIQKASDLVLIFVFEVEGEFPWHADAMVHQVSDGQARKIFFNKQAAEICLPVHAMRLSAQDGLPRQGFHYRHVHGPVPKRPSDEIRGIFKHLVSLR</sequence>
<evidence type="ECO:0000313" key="2">
    <source>
        <dbReference type="Proteomes" id="UP000628109"/>
    </source>
</evidence>
<organism evidence="1 2">
    <name type="scientific">Sphingobium fuliginis (strain ATCC 27551)</name>
    <dbReference type="NCBI Taxonomy" id="336203"/>
    <lineage>
        <taxon>Bacteria</taxon>
        <taxon>Pseudomonadati</taxon>
        <taxon>Pseudomonadota</taxon>
        <taxon>Alphaproteobacteria</taxon>
        <taxon>Sphingomonadales</taxon>
        <taxon>Sphingomonadaceae</taxon>
        <taxon>Sphingobium</taxon>
    </lineage>
</organism>